<reference evidence="2" key="1">
    <citation type="submission" date="2018-05" db="EMBL/GenBank/DDBJ databases">
        <title>Draft genome of Mucuna pruriens seed.</title>
        <authorList>
            <person name="Nnadi N.E."/>
            <person name="Vos R."/>
            <person name="Hasami M.H."/>
            <person name="Devisetty U.K."/>
            <person name="Aguiy J.C."/>
        </authorList>
    </citation>
    <scope>NUCLEOTIDE SEQUENCE [LARGE SCALE GENOMIC DNA]</scope>
    <source>
        <strain evidence="2">JCA_2017</strain>
    </source>
</reference>
<proteinExistence type="predicted"/>
<dbReference type="OrthoDB" id="1929566at2759"/>
<organism evidence="2 3">
    <name type="scientific">Mucuna pruriens</name>
    <name type="common">Velvet bean</name>
    <name type="synonym">Dolichos pruriens</name>
    <dbReference type="NCBI Taxonomy" id="157652"/>
    <lineage>
        <taxon>Eukaryota</taxon>
        <taxon>Viridiplantae</taxon>
        <taxon>Streptophyta</taxon>
        <taxon>Embryophyta</taxon>
        <taxon>Tracheophyta</taxon>
        <taxon>Spermatophyta</taxon>
        <taxon>Magnoliopsida</taxon>
        <taxon>eudicotyledons</taxon>
        <taxon>Gunneridae</taxon>
        <taxon>Pentapetalae</taxon>
        <taxon>rosids</taxon>
        <taxon>fabids</taxon>
        <taxon>Fabales</taxon>
        <taxon>Fabaceae</taxon>
        <taxon>Papilionoideae</taxon>
        <taxon>50 kb inversion clade</taxon>
        <taxon>NPAAA clade</taxon>
        <taxon>indigoferoid/millettioid clade</taxon>
        <taxon>Phaseoleae</taxon>
        <taxon>Mucuna</taxon>
    </lineage>
</organism>
<dbReference type="AlphaFoldDB" id="A0A371FG75"/>
<gene>
    <name evidence="2" type="ORF">CR513_42619</name>
</gene>
<sequence length="142" mass="16940">MERSNQMCIMIMKRSILKVFRGSISESQTRLSNSLPKIKRRRQSLKLEFDEDLIVYLILISLLAHFGQFKVSYNTQKDKWSLNELIPHYVQEEERLLRDKTESNKKRKNINGVVEGSSHRKKPKKNEEFTCFFYKKSGHMKK</sequence>
<comment type="caution">
    <text evidence="2">The sequence shown here is derived from an EMBL/GenBank/DDBJ whole genome shotgun (WGS) entry which is preliminary data.</text>
</comment>
<evidence type="ECO:0000256" key="1">
    <source>
        <dbReference type="SAM" id="MobiDB-lite"/>
    </source>
</evidence>
<keyword evidence="3" id="KW-1185">Reference proteome</keyword>
<feature type="region of interest" description="Disordered" evidence="1">
    <location>
        <begin position="100"/>
        <end position="123"/>
    </location>
</feature>
<name>A0A371FG75_MUCPR</name>
<feature type="non-terminal residue" evidence="2">
    <location>
        <position position="1"/>
    </location>
</feature>
<evidence type="ECO:0000313" key="3">
    <source>
        <dbReference type="Proteomes" id="UP000257109"/>
    </source>
</evidence>
<accession>A0A371FG75</accession>
<dbReference type="EMBL" id="QJKJ01009218">
    <property type="protein sequence ID" value="RDX77286.1"/>
    <property type="molecule type" value="Genomic_DNA"/>
</dbReference>
<evidence type="ECO:0000313" key="2">
    <source>
        <dbReference type="EMBL" id="RDX77286.1"/>
    </source>
</evidence>
<dbReference type="Proteomes" id="UP000257109">
    <property type="component" value="Unassembled WGS sequence"/>
</dbReference>
<protein>
    <submittedName>
        <fullName evidence="2">Uncharacterized protein</fullName>
    </submittedName>
</protein>